<evidence type="ECO:0000259" key="7">
    <source>
        <dbReference type="PROSITE" id="PS50108"/>
    </source>
</evidence>
<dbReference type="PANTHER" id="PTHR45832:SF8">
    <property type="entry name" value="PROTEIN KINASE DOMAIN-CONTAINING PROTEIN"/>
    <property type="match status" value="1"/>
</dbReference>
<keyword evidence="3 4" id="KW-0067">ATP-binding</keyword>
<reference evidence="8" key="1">
    <citation type="submission" date="2025-08" db="UniProtKB">
        <authorList>
            <consortium name="Ensembl"/>
        </authorList>
    </citation>
    <scope>IDENTIFICATION</scope>
</reference>
<dbReference type="PANTHER" id="PTHR45832">
    <property type="entry name" value="SERINE/THREONINE-PROTEIN KINASE SAMKA-RELATED-RELATED"/>
    <property type="match status" value="1"/>
</dbReference>
<feature type="compositionally biased region" description="Basic and acidic residues" evidence="5">
    <location>
        <begin position="111"/>
        <end position="121"/>
    </location>
</feature>
<evidence type="ECO:0000256" key="1">
    <source>
        <dbReference type="ARBA" id="ARBA00012513"/>
    </source>
</evidence>
<accession>A0A8C4R4F6</accession>
<dbReference type="FunFam" id="1.10.510.10:FF:000073">
    <property type="entry name" value="Non-specific serine/threonine protein kinase"/>
    <property type="match status" value="1"/>
</dbReference>
<name>A0A8C4R4F6_EPTBU</name>
<dbReference type="Proteomes" id="UP000694388">
    <property type="component" value="Unplaced"/>
</dbReference>
<protein>
    <recommendedName>
        <fullName evidence="1">non-specific serine/threonine protein kinase</fullName>
        <ecNumber evidence="1">2.7.11.1</ecNumber>
    </recommendedName>
</protein>
<evidence type="ECO:0000256" key="2">
    <source>
        <dbReference type="ARBA" id="ARBA00022741"/>
    </source>
</evidence>
<organism evidence="8 9">
    <name type="scientific">Eptatretus burgeri</name>
    <name type="common">Inshore hagfish</name>
    <dbReference type="NCBI Taxonomy" id="7764"/>
    <lineage>
        <taxon>Eukaryota</taxon>
        <taxon>Metazoa</taxon>
        <taxon>Chordata</taxon>
        <taxon>Craniata</taxon>
        <taxon>Vertebrata</taxon>
        <taxon>Cyclostomata</taxon>
        <taxon>Myxini</taxon>
        <taxon>Myxiniformes</taxon>
        <taxon>Myxinidae</taxon>
        <taxon>Eptatretinae</taxon>
        <taxon>Eptatretus</taxon>
    </lineage>
</organism>
<evidence type="ECO:0000256" key="5">
    <source>
        <dbReference type="SAM" id="MobiDB-lite"/>
    </source>
</evidence>
<dbReference type="CDD" id="cd06648">
    <property type="entry name" value="STKc_PAK_II"/>
    <property type="match status" value="1"/>
</dbReference>
<sequence>MFGRRKKKKKKKPELEISPPCNFEHRVHARFDARAGCVTGLPLQWQGLIQEGSGRPRPVVDPSCITPIELAPLKTIVRGGTTPETESSVHSVSSQLGSLTVSVGDSADSPLRLRDAPEKGSCRSCPEPLINGQSQQQQDSSLQVRLDENVIKWPPVERRDERSPPSDAWKAARYMALQVSPRGQSVMLRNREGLGFAPGLERRPSSSFHYRNPDGAVAQRERPKSGPNPDRPSFGEGHLPQPGVPLLRIDPWEDNRHTEIHAFLPPYSAPPMASASQHPRHHGVEAWLRTLEIHGITPPPRFSPDPPQMFFPNLDASPRCCAPPAQRAALQVPSPLGPLLSPGVPDGLPPVSPLSPFNNYHRQQPHQTVSEQACPSHDEFRAALQRVVDAGDPSRFLCGFVKIGEGSTGIVCLATDLRTGRHVAVKKMHLKRQQRRELLFNEVVVMRHHQDENVVQLYNSYLVGDELWVVMELLEGGALTDIVTYTRMTEEQIAAVCLAVLRALAYLHSHGVIHRDIKSDSILLTADGRVKLSDFGFCAKITKEVPQRKSLVGTPYWMAPEVISRLPYGPEVDIWSLGIMVIEMVDGEPPYFNEPPLQAMRNIRDSLPPRMKHGQRVSSLLHSFLERMLDREPARRATAQELLQHAFLQLAGPPACILSLIRNRPRR</sequence>
<dbReference type="AlphaFoldDB" id="A0A8C4R4F6"/>
<dbReference type="InterPro" id="IPR051931">
    <property type="entry name" value="PAK3-like"/>
</dbReference>
<dbReference type="SMART" id="SM00285">
    <property type="entry name" value="PBD"/>
    <property type="match status" value="1"/>
</dbReference>
<evidence type="ECO:0000313" key="9">
    <source>
        <dbReference type="Proteomes" id="UP000694388"/>
    </source>
</evidence>
<dbReference type="Gene3D" id="1.10.510.10">
    <property type="entry name" value="Transferase(Phosphotransferase) domain 1"/>
    <property type="match status" value="1"/>
</dbReference>
<dbReference type="Pfam" id="PF00069">
    <property type="entry name" value="Pkinase"/>
    <property type="match status" value="1"/>
</dbReference>
<dbReference type="InterPro" id="IPR000095">
    <property type="entry name" value="CRIB_dom"/>
</dbReference>
<dbReference type="PROSITE" id="PS00107">
    <property type="entry name" value="PROTEIN_KINASE_ATP"/>
    <property type="match status" value="1"/>
</dbReference>
<feature type="domain" description="Protein kinase" evidence="6">
    <location>
        <begin position="397"/>
        <end position="648"/>
    </location>
</feature>
<dbReference type="GeneTree" id="ENSGT00940000159792"/>
<dbReference type="InterPro" id="IPR036936">
    <property type="entry name" value="CRIB_dom_sf"/>
</dbReference>
<keyword evidence="9" id="KW-1185">Reference proteome</keyword>
<evidence type="ECO:0000259" key="6">
    <source>
        <dbReference type="PROSITE" id="PS50011"/>
    </source>
</evidence>
<dbReference type="InterPro" id="IPR017441">
    <property type="entry name" value="Protein_kinase_ATP_BS"/>
</dbReference>
<dbReference type="SUPFAM" id="SSF56112">
    <property type="entry name" value="Protein kinase-like (PK-like)"/>
    <property type="match status" value="1"/>
</dbReference>
<dbReference type="EC" id="2.7.11.1" evidence="1"/>
<reference evidence="8" key="2">
    <citation type="submission" date="2025-09" db="UniProtKB">
        <authorList>
            <consortium name="Ensembl"/>
        </authorList>
    </citation>
    <scope>IDENTIFICATION</scope>
</reference>
<keyword evidence="2 4" id="KW-0547">Nucleotide-binding</keyword>
<feature type="compositionally biased region" description="Low complexity" evidence="5">
    <location>
        <begin position="133"/>
        <end position="143"/>
    </location>
</feature>
<dbReference type="Gene3D" id="3.30.200.20">
    <property type="entry name" value="Phosphorylase Kinase, domain 1"/>
    <property type="match status" value="1"/>
</dbReference>
<feature type="binding site" evidence="4">
    <location>
        <position position="427"/>
    </location>
    <ligand>
        <name>ATP</name>
        <dbReference type="ChEBI" id="CHEBI:30616"/>
    </ligand>
</feature>
<evidence type="ECO:0000313" key="8">
    <source>
        <dbReference type="Ensembl" id="ENSEBUP00000024562.1"/>
    </source>
</evidence>
<dbReference type="FunFam" id="3.30.200.20:FF:000705">
    <property type="entry name" value="Non-specific serine/threonine protein kinase"/>
    <property type="match status" value="1"/>
</dbReference>
<dbReference type="PROSITE" id="PS50011">
    <property type="entry name" value="PROTEIN_KINASE_DOM"/>
    <property type="match status" value="1"/>
</dbReference>
<feature type="region of interest" description="Disordered" evidence="5">
    <location>
        <begin position="196"/>
        <end position="246"/>
    </location>
</feature>
<feature type="domain" description="CRIB" evidence="7">
    <location>
        <begin position="17"/>
        <end position="30"/>
    </location>
</feature>
<dbReference type="GO" id="GO:0005524">
    <property type="term" value="F:ATP binding"/>
    <property type="evidence" value="ECO:0007669"/>
    <property type="project" value="UniProtKB-UniRule"/>
</dbReference>
<dbReference type="Ensembl" id="ENSEBUT00000025138.1">
    <property type="protein sequence ID" value="ENSEBUP00000024562.1"/>
    <property type="gene ID" value="ENSEBUG00000015148.1"/>
</dbReference>
<dbReference type="Pfam" id="PF00786">
    <property type="entry name" value="PBD"/>
    <property type="match status" value="1"/>
</dbReference>
<dbReference type="GO" id="GO:0004674">
    <property type="term" value="F:protein serine/threonine kinase activity"/>
    <property type="evidence" value="ECO:0007669"/>
    <property type="project" value="UniProtKB-EC"/>
</dbReference>
<evidence type="ECO:0000256" key="4">
    <source>
        <dbReference type="PROSITE-ProRule" id="PRU10141"/>
    </source>
</evidence>
<dbReference type="Gene3D" id="3.90.810.10">
    <property type="entry name" value="CRIB domain"/>
    <property type="match status" value="1"/>
</dbReference>
<proteinExistence type="predicted"/>
<feature type="region of interest" description="Disordered" evidence="5">
    <location>
        <begin position="100"/>
        <end position="143"/>
    </location>
</feature>
<evidence type="ECO:0000256" key="3">
    <source>
        <dbReference type="ARBA" id="ARBA00022840"/>
    </source>
</evidence>
<dbReference type="InterPro" id="IPR011009">
    <property type="entry name" value="Kinase-like_dom_sf"/>
</dbReference>
<dbReference type="PROSITE" id="PS50108">
    <property type="entry name" value="CRIB"/>
    <property type="match status" value="1"/>
</dbReference>
<dbReference type="InterPro" id="IPR000719">
    <property type="entry name" value="Prot_kinase_dom"/>
</dbReference>